<comment type="caution">
    <text evidence="1">The sequence shown here is derived from an EMBL/GenBank/DDBJ whole genome shotgun (WGS) entry which is preliminary data.</text>
</comment>
<evidence type="ECO:0000313" key="1">
    <source>
        <dbReference type="EMBL" id="KGA92583.1"/>
    </source>
</evidence>
<proteinExistence type="predicted"/>
<organism evidence="1 2">
    <name type="scientific">Leptospirillum ferriphilum</name>
    <dbReference type="NCBI Taxonomy" id="178606"/>
    <lineage>
        <taxon>Bacteria</taxon>
        <taxon>Pseudomonadati</taxon>
        <taxon>Nitrospirota</taxon>
        <taxon>Nitrospiria</taxon>
        <taxon>Nitrospirales</taxon>
        <taxon>Nitrospiraceae</taxon>
        <taxon>Leptospirillum</taxon>
    </lineage>
</organism>
<accession>A0A094W595</accession>
<evidence type="ECO:0000313" key="2">
    <source>
        <dbReference type="Proteomes" id="UP000029452"/>
    </source>
</evidence>
<dbReference type="AlphaFoldDB" id="A0A094W595"/>
<reference evidence="1 2" key="1">
    <citation type="submission" date="2014-06" db="EMBL/GenBank/DDBJ databases">
        <title>Draft genome sequence of iron oxidizing acidophile Leptospirillum ferriphilum DSM14647.</title>
        <authorList>
            <person name="Cardenas J.P."/>
            <person name="Lazcano M."/>
            <person name="Ossandon F.J."/>
            <person name="Corbett M."/>
            <person name="Holmes D.S."/>
            <person name="Watkin E."/>
        </authorList>
    </citation>
    <scope>NUCLEOTIDE SEQUENCE [LARGE SCALE GENOMIC DNA]</scope>
    <source>
        <strain evidence="1 2">DSM 14647</strain>
    </source>
</reference>
<protein>
    <submittedName>
        <fullName evidence="1">Uncharacterized protein</fullName>
    </submittedName>
</protein>
<dbReference type="PATRIC" id="fig|178606.4.peg.2627"/>
<dbReference type="Proteomes" id="UP000029452">
    <property type="component" value="Unassembled WGS sequence"/>
</dbReference>
<gene>
    <name evidence="1" type="ORF">LptCag_1727</name>
</gene>
<dbReference type="EMBL" id="JPGK01000014">
    <property type="protein sequence ID" value="KGA92583.1"/>
    <property type="molecule type" value="Genomic_DNA"/>
</dbReference>
<sequence>MTGIIQQKRVYPGVLPDGNVLPLLPVLHRRPDLSSDTN</sequence>
<name>A0A094W595_9BACT</name>